<dbReference type="AlphaFoldDB" id="A0AAN9A2G4"/>
<sequence>VVMERANPLIKQALDKEKTAAISGISESQETTWQRQNVLAAEYPYGDLSYGKLSYGQLSGSKLPYIELPSHEFRYLGEL</sequence>
<protein>
    <submittedName>
        <fullName evidence="1">Uncharacterized protein</fullName>
    </submittedName>
</protein>
<organism evidence="1 2">
    <name type="scientific">Halocaridina rubra</name>
    <name type="common">Hawaiian red shrimp</name>
    <dbReference type="NCBI Taxonomy" id="373956"/>
    <lineage>
        <taxon>Eukaryota</taxon>
        <taxon>Metazoa</taxon>
        <taxon>Ecdysozoa</taxon>
        <taxon>Arthropoda</taxon>
        <taxon>Crustacea</taxon>
        <taxon>Multicrustacea</taxon>
        <taxon>Malacostraca</taxon>
        <taxon>Eumalacostraca</taxon>
        <taxon>Eucarida</taxon>
        <taxon>Decapoda</taxon>
        <taxon>Pleocyemata</taxon>
        <taxon>Caridea</taxon>
        <taxon>Atyoidea</taxon>
        <taxon>Atyidae</taxon>
        <taxon>Halocaridina</taxon>
    </lineage>
</organism>
<reference evidence="1 2" key="1">
    <citation type="submission" date="2023-11" db="EMBL/GenBank/DDBJ databases">
        <title>Halocaridina rubra genome assembly.</title>
        <authorList>
            <person name="Smith C."/>
        </authorList>
    </citation>
    <scope>NUCLEOTIDE SEQUENCE [LARGE SCALE GENOMIC DNA]</scope>
    <source>
        <strain evidence="1">EP-1</strain>
        <tissue evidence="1">Whole</tissue>
    </source>
</reference>
<evidence type="ECO:0000313" key="1">
    <source>
        <dbReference type="EMBL" id="KAK7071799.1"/>
    </source>
</evidence>
<proteinExistence type="predicted"/>
<feature type="non-terminal residue" evidence="1">
    <location>
        <position position="1"/>
    </location>
</feature>
<evidence type="ECO:0000313" key="2">
    <source>
        <dbReference type="Proteomes" id="UP001381693"/>
    </source>
</evidence>
<dbReference type="Proteomes" id="UP001381693">
    <property type="component" value="Unassembled WGS sequence"/>
</dbReference>
<keyword evidence="2" id="KW-1185">Reference proteome</keyword>
<accession>A0AAN9A2G4</accession>
<gene>
    <name evidence="1" type="ORF">SK128_025823</name>
</gene>
<feature type="non-terminal residue" evidence="1">
    <location>
        <position position="79"/>
    </location>
</feature>
<name>A0AAN9A2G4_HALRR</name>
<dbReference type="EMBL" id="JAXCGZ010013924">
    <property type="protein sequence ID" value="KAK7071799.1"/>
    <property type="molecule type" value="Genomic_DNA"/>
</dbReference>
<comment type="caution">
    <text evidence="1">The sequence shown here is derived from an EMBL/GenBank/DDBJ whole genome shotgun (WGS) entry which is preliminary data.</text>
</comment>